<keyword evidence="5" id="KW-0539">Nucleus</keyword>
<dbReference type="PANTHER" id="PTHR10825">
    <property type="entry name" value="RING FINGER DOMAIN-CONTAINING, POLYCOMB GROUP COMPONENT"/>
    <property type="match status" value="1"/>
</dbReference>
<feature type="region of interest" description="Disordered" evidence="7">
    <location>
        <begin position="139"/>
        <end position="164"/>
    </location>
</feature>
<feature type="compositionally biased region" description="Basic and acidic residues" evidence="7">
    <location>
        <begin position="254"/>
        <end position="271"/>
    </location>
</feature>
<dbReference type="Pfam" id="PF16207">
    <property type="entry name" value="RAWUL"/>
    <property type="match status" value="1"/>
</dbReference>
<dbReference type="PANTHER" id="PTHR10825:SF29">
    <property type="entry name" value="POLYCOMB GROUP RING FINGER PROTEIN 1"/>
    <property type="match status" value="1"/>
</dbReference>
<dbReference type="InterPro" id="IPR032443">
    <property type="entry name" value="RAWUL"/>
</dbReference>
<feature type="compositionally biased region" description="Basic and acidic residues" evidence="7">
    <location>
        <begin position="804"/>
        <end position="819"/>
    </location>
</feature>
<accession>A0A023EYV7</accession>
<dbReference type="Pfam" id="PF13923">
    <property type="entry name" value="zf-C3HC4_2"/>
    <property type="match status" value="1"/>
</dbReference>
<evidence type="ECO:0000256" key="2">
    <source>
        <dbReference type="ARBA" id="ARBA00022723"/>
    </source>
</evidence>
<feature type="domain" description="RING-type" evidence="8">
    <location>
        <begin position="16"/>
        <end position="55"/>
    </location>
</feature>
<evidence type="ECO:0000313" key="9">
    <source>
        <dbReference type="EMBL" id="JAC13839.1"/>
    </source>
</evidence>
<evidence type="ECO:0000256" key="4">
    <source>
        <dbReference type="ARBA" id="ARBA00022833"/>
    </source>
</evidence>
<dbReference type="Gene3D" id="3.30.40.10">
    <property type="entry name" value="Zinc/RING finger domain, C3HC4 (zinc finger)"/>
    <property type="match status" value="1"/>
</dbReference>
<dbReference type="InterPro" id="IPR013083">
    <property type="entry name" value="Znf_RING/FYVE/PHD"/>
</dbReference>
<evidence type="ECO:0000256" key="7">
    <source>
        <dbReference type="SAM" id="MobiDB-lite"/>
    </source>
</evidence>
<evidence type="ECO:0000256" key="6">
    <source>
        <dbReference type="PROSITE-ProRule" id="PRU00175"/>
    </source>
</evidence>
<feature type="region of interest" description="Disordered" evidence="7">
    <location>
        <begin position="724"/>
        <end position="819"/>
    </location>
</feature>
<dbReference type="PROSITE" id="PS00518">
    <property type="entry name" value="ZF_RING_1"/>
    <property type="match status" value="1"/>
</dbReference>
<proteinExistence type="evidence at transcript level"/>
<dbReference type="InterPro" id="IPR001841">
    <property type="entry name" value="Znf_RING"/>
</dbReference>
<organism evidence="9">
    <name type="scientific">Triatoma infestans</name>
    <name type="common">Assassin bug</name>
    <dbReference type="NCBI Taxonomy" id="30076"/>
    <lineage>
        <taxon>Eukaryota</taxon>
        <taxon>Metazoa</taxon>
        <taxon>Ecdysozoa</taxon>
        <taxon>Arthropoda</taxon>
        <taxon>Hexapoda</taxon>
        <taxon>Insecta</taxon>
        <taxon>Pterygota</taxon>
        <taxon>Neoptera</taxon>
        <taxon>Paraneoptera</taxon>
        <taxon>Hemiptera</taxon>
        <taxon>Heteroptera</taxon>
        <taxon>Panheteroptera</taxon>
        <taxon>Cimicomorpha</taxon>
        <taxon>Reduviidae</taxon>
        <taxon>Triatominae</taxon>
        <taxon>Triatoma</taxon>
    </lineage>
</organism>
<dbReference type="AlphaFoldDB" id="A0A023EYV7"/>
<dbReference type="GO" id="GO:0008270">
    <property type="term" value="F:zinc ion binding"/>
    <property type="evidence" value="ECO:0007669"/>
    <property type="project" value="UniProtKB-KW"/>
</dbReference>
<reference evidence="9" key="1">
    <citation type="journal article" date="2014" name="PLoS Negl. Trop. Dis.">
        <title>An updated insight into the Sialotranscriptome of Triatoma infestans: developmental stage and geographic variations.</title>
        <authorList>
            <person name="Schwarz A."/>
            <person name="Medrano-Mercado N."/>
            <person name="Schaub G.A."/>
            <person name="Struchiner C.J."/>
            <person name="Bargues M.D."/>
            <person name="Levy M.Z."/>
            <person name="Ribeiro J.M."/>
        </authorList>
    </citation>
    <scope>NUCLEOTIDE SEQUENCE</scope>
    <source>
        <strain evidence="9">Chile</strain>
        <tissue evidence="9">Salivary glands</tissue>
    </source>
</reference>
<dbReference type="SUPFAM" id="SSF57850">
    <property type="entry name" value="RING/U-box"/>
    <property type="match status" value="1"/>
</dbReference>
<dbReference type="CDD" id="cd17082">
    <property type="entry name" value="RAWUL_PCGF2_like"/>
    <property type="match status" value="1"/>
</dbReference>
<dbReference type="SMART" id="SM00184">
    <property type="entry name" value="RING"/>
    <property type="match status" value="1"/>
</dbReference>
<dbReference type="PROSITE" id="PS50089">
    <property type="entry name" value="ZF_RING_2"/>
    <property type="match status" value="1"/>
</dbReference>
<evidence type="ECO:0000256" key="3">
    <source>
        <dbReference type="ARBA" id="ARBA00022771"/>
    </source>
</evidence>
<dbReference type="EMBL" id="GBBI01004873">
    <property type="protein sequence ID" value="JAC13839.1"/>
    <property type="molecule type" value="mRNA"/>
</dbReference>
<keyword evidence="3 6" id="KW-0863">Zinc-finger</keyword>
<comment type="subcellular location">
    <subcellularLocation>
        <location evidence="1">Nucleus</location>
    </subcellularLocation>
</comment>
<dbReference type="InterPro" id="IPR017907">
    <property type="entry name" value="Znf_RING_CS"/>
</dbReference>
<dbReference type="GO" id="GO:0000122">
    <property type="term" value="P:negative regulation of transcription by RNA polymerase II"/>
    <property type="evidence" value="ECO:0007669"/>
    <property type="project" value="TreeGrafter"/>
</dbReference>
<feature type="non-terminal residue" evidence="9">
    <location>
        <position position="1"/>
    </location>
</feature>
<feature type="compositionally biased region" description="Low complexity" evidence="7">
    <location>
        <begin position="429"/>
        <end position="438"/>
    </location>
</feature>
<dbReference type="Gene3D" id="3.10.20.90">
    <property type="entry name" value="Phosphatidylinositol 3-kinase Catalytic Subunit, Chain A, domain 1"/>
    <property type="match status" value="1"/>
</dbReference>
<feature type="region of interest" description="Disordered" evidence="7">
    <location>
        <begin position="413"/>
        <end position="441"/>
    </location>
</feature>
<evidence type="ECO:0000256" key="5">
    <source>
        <dbReference type="ARBA" id="ARBA00023242"/>
    </source>
</evidence>
<evidence type="ECO:0000256" key="1">
    <source>
        <dbReference type="ARBA" id="ARBA00004123"/>
    </source>
</evidence>
<feature type="region of interest" description="Disordered" evidence="7">
    <location>
        <begin position="675"/>
        <end position="702"/>
    </location>
</feature>
<dbReference type="GO" id="GO:1990841">
    <property type="term" value="F:promoter-specific chromatin binding"/>
    <property type="evidence" value="ECO:0007669"/>
    <property type="project" value="TreeGrafter"/>
</dbReference>
<feature type="region of interest" description="Disordered" evidence="7">
    <location>
        <begin position="479"/>
        <end position="515"/>
    </location>
</feature>
<sequence length="1051" mass="117320">EGGRTKLTEVNPHLVCVLCHGYFVDATTIAECLHSFCRSCIFRQLERKSICPICEVQVHNTKLHLSLRPDKTLQDIVYKLVPGLFHNEMQRRRDFYKNYPHRDEHLEPECRGVGLDRLIYSPDDLISLSLEFYDEEREREEWSNNNTSPSHNANPTTETNNNGTKRYLQCPAGFKMAHLKKFIRQKYGLAPTCSIEIMYRRESLPDSYSLMDIAYIYTWKRNGPMRFYYRMPEIIHQQIMKPLPAVATEQSNEANEKVEKEEVKDSKEELATKETKIKTSNELNDETVNTKITNKVDEKALVKDVNEQERKAVNAVPLQINGHVKSVDAKTANDNSVKAVTLPTPTTVAVTKVQNKEVTLSISNGDSFTITTTVSQPVNNTKTPGYVNSPMQKFNQKALAGQKTKTNKVAITSDHKPKENGLQPAITINNNNNNSNNNRMPIYSRTQMSRKLPIVPGGVMSKTGPTLDQRLQQLYRNRQPSAMKQQQQTSSISQQQQPLMSPPPVQQQKSVQQQSPNQVMLNISNGGSLTISTQPISQAPSLSTTSSTSSAAHSVAYTAAHPATLHLTTQVPVMSVARSPNAITTVSHTQSALNLGVSSITNITQCLPTMNQPIMHTLPSNQSITSAMSNNIIPTMMKSGPLPQQQQAVQKNLSASRLNGNGLVITPENKVRENGIHQSNTNNRLPVFNNKPYMPKKSSKMQGNMMNKTITTLDHRLQQLYKSNRTQSSPSNKLPQQQQQHQQQQQQQQQQPQQPQQEQPLLQNSASPINASPPKQESRLASWLNTRFPPQNKTVPQTTTNSPKLEEKKEEKKESDVAKVGKEMSMLKKKLDELRRTQEGCEITQENPNPEEAKKRRDLTPDVSIEFMRASDMKKVENVNKVKEKPVGAKRPVPALKWIQDANLPKRKCSDEDKLAVKKMKTMTNTGTTTTATITTTSTTAESTTTATTTMAATTTTTTTTTSPTITTTTETNIAVTTATLITASPPSNTTTTTATINTRKEEESALDLSGAKTTTGTVDFAQQRMPAMLKQAPPQLQWMVNRPAFMPRSS</sequence>
<keyword evidence="2" id="KW-0479">Metal-binding</keyword>
<name>A0A023EYV7_TRIIF</name>
<feature type="compositionally biased region" description="Polar residues" evidence="7">
    <location>
        <begin position="143"/>
        <end position="164"/>
    </location>
</feature>
<keyword evidence="4" id="KW-0862">Zinc</keyword>
<feature type="compositionally biased region" description="Polar residues" evidence="7">
    <location>
        <begin position="764"/>
        <end position="775"/>
    </location>
</feature>
<feature type="compositionally biased region" description="Low complexity" evidence="7">
    <location>
        <begin position="506"/>
        <end position="515"/>
    </location>
</feature>
<feature type="compositionally biased region" description="Low complexity" evidence="7">
    <location>
        <begin position="485"/>
        <end position="499"/>
    </location>
</feature>
<dbReference type="GO" id="GO:0035102">
    <property type="term" value="C:PRC1 complex"/>
    <property type="evidence" value="ECO:0007669"/>
    <property type="project" value="TreeGrafter"/>
</dbReference>
<protein>
    <recommendedName>
        <fullName evidence="8">RING-type domain-containing protein</fullName>
    </recommendedName>
</protein>
<feature type="compositionally biased region" description="Polar residues" evidence="7">
    <location>
        <begin position="724"/>
        <end position="733"/>
    </location>
</feature>
<feature type="region of interest" description="Disordered" evidence="7">
    <location>
        <begin position="250"/>
        <end position="271"/>
    </location>
</feature>
<dbReference type="FunFam" id="3.30.40.10:FF:000033">
    <property type="entry name" value="Polycomb group RING finger protein 3"/>
    <property type="match status" value="1"/>
</dbReference>
<feature type="compositionally biased region" description="Polar residues" evidence="7">
    <location>
        <begin position="783"/>
        <end position="803"/>
    </location>
</feature>
<feature type="compositionally biased region" description="Low complexity" evidence="7">
    <location>
        <begin position="734"/>
        <end position="763"/>
    </location>
</feature>
<evidence type="ECO:0000259" key="8">
    <source>
        <dbReference type="PROSITE" id="PS50089"/>
    </source>
</evidence>